<dbReference type="Gene3D" id="1.10.3480.10">
    <property type="entry name" value="TorD-like"/>
    <property type="match status" value="1"/>
</dbReference>
<dbReference type="InterPro" id="IPR020945">
    <property type="entry name" value="DMSO/NO3_reduct_chaperone"/>
</dbReference>
<keyword evidence="1" id="KW-0143">Chaperone</keyword>
<organism evidence="2 3">
    <name type="scientific">Sutterella megalosphaeroides</name>
    <dbReference type="NCBI Taxonomy" id="2494234"/>
    <lineage>
        <taxon>Bacteria</taxon>
        <taxon>Pseudomonadati</taxon>
        <taxon>Pseudomonadota</taxon>
        <taxon>Betaproteobacteria</taxon>
        <taxon>Burkholderiales</taxon>
        <taxon>Sutterellaceae</taxon>
        <taxon>Sutterella</taxon>
    </lineage>
</organism>
<dbReference type="InterPro" id="IPR036411">
    <property type="entry name" value="TorD-like_sf"/>
</dbReference>
<dbReference type="Pfam" id="PF02613">
    <property type="entry name" value="Nitrate_red_del"/>
    <property type="match status" value="1"/>
</dbReference>
<proteinExistence type="predicted"/>
<accession>A0A2Z6I8T1</accession>
<evidence type="ECO:0000313" key="3">
    <source>
        <dbReference type="Proteomes" id="UP000271003"/>
    </source>
</evidence>
<dbReference type="AlphaFoldDB" id="A0A2Z6I8T1"/>
<gene>
    <name evidence="2" type="ORF">SUTMEG_07660</name>
</gene>
<dbReference type="PANTHER" id="PTHR34227">
    <property type="entry name" value="CHAPERONE PROTEIN YCDY"/>
    <property type="match status" value="1"/>
</dbReference>
<reference evidence="2 3" key="1">
    <citation type="journal article" date="2018" name="Int. J. Syst. Evol. Microbiol.">
        <title>Mesosutterella multiformis gen. nov., sp. nov., a member of the family Sutterellaceae and Sutterella megalosphaeroides sp. nov., isolated from human faeces.</title>
        <authorList>
            <person name="Sakamoto M."/>
            <person name="Ikeyama N."/>
            <person name="Kunihiro T."/>
            <person name="Iino T."/>
            <person name="Yuki M."/>
            <person name="Ohkuma M."/>
        </authorList>
    </citation>
    <scope>NUCLEOTIDE SEQUENCE [LARGE SCALE GENOMIC DNA]</scope>
    <source>
        <strain evidence="2 3">6FBBBH3</strain>
    </source>
</reference>
<dbReference type="SUPFAM" id="SSF89155">
    <property type="entry name" value="TorD-like"/>
    <property type="match status" value="1"/>
</dbReference>
<dbReference type="KEGG" id="sutt:SUTMEG_07660"/>
<evidence type="ECO:0000313" key="2">
    <source>
        <dbReference type="EMBL" id="BBF22875.1"/>
    </source>
</evidence>
<sequence>MTTTADLRAIADSRATLYKLLSCLYLEEVDVETLKALCALRFENAPEAIAAPAARLRARCEAMTDDTLRADLEALAVDYARIFLGAGVAEGDAAVPYESVYTSPQRLLMQNSWESVRRAYLERGIAVKPRIGLYEDHLGVELGFMASLAAQDGSAETTEALLEELRFEETFLRDHLLGWVPRLAADVRRIKGTTGFYQDAADLTEAWLALDAETLRDLREELQSEEVSDKAASDN</sequence>
<protein>
    <submittedName>
        <fullName evidence="2">Uncharacterized protein</fullName>
    </submittedName>
</protein>
<evidence type="ECO:0000256" key="1">
    <source>
        <dbReference type="ARBA" id="ARBA00023186"/>
    </source>
</evidence>
<dbReference type="RefSeq" id="WP_120176541.1">
    <property type="nucleotide sequence ID" value="NZ_AP018786.1"/>
</dbReference>
<dbReference type="OrthoDB" id="13061at2"/>
<keyword evidence="3" id="KW-1185">Reference proteome</keyword>
<dbReference type="InterPro" id="IPR050289">
    <property type="entry name" value="TorD/DmsD_chaperones"/>
</dbReference>
<dbReference type="PANTHER" id="PTHR34227:SF1">
    <property type="entry name" value="DIMETHYL SULFOXIDE REDUCTASE CHAPERONE-RELATED"/>
    <property type="match status" value="1"/>
</dbReference>
<dbReference type="Proteomes" id="UP000271003">
    <property type="component" value="Chromosome"/>
</dbReference>
<dbReference type="EMBL" id="AP018786">
    <property type="protein sequence ID" value="BBF22875.1"/>
    <property type="molecule type" value="Genomic_DNA"/>
</dbReference>
<name>A0A2Z6I8T1_9BURK</name>